<protein>
    <submittedName>
        <fullName evidence="9">Cytochrome c</fullName>
    </submittedName>
</protein>
<evidence type="ECO:0000256" key="2">
    <source>
        <dbReference type="ARBA" id="ARBA00022617"/>
    </source>
</evidence>
<feature type="signal peptide" evidence="7">
    <location>
        <begin position="1"/>
        <end position="20"/>
    </location>
</feature>
<evidence type="ECO:0000256" key="6">
    <source>
        <dbReference type="PROSITE-ProRule" id="PRU00433"/>
    </source>
</evidence>
<evidence type="ECO:0000256" key="7">
    <source>
        <dbReference type="SAM" id="SignalP"/>
    </source>
</evidence>
<dbReference type="Gene3D" id="1.10.760.10">
    <property type="entry name" value="Cytochrome c-like domain"/>
    <property type="match status" value="1"/>
</dbReference>
<keyword evidence="10" id="KW-1185">Reference proteome</keyword>
<gene>
    <name evidence="9" type="ORF">SCD92_11715</name>
</gene>
<keyword evidence="3 6" id="KW-0479">Metal-binding</keyword>
<dbReference type="Proteomes" id="UP001273505">
    <property type="component" value="Unassembled WGS sequence"/>
</dbReference>
<keyword evidence="7" id="KW-0732">Signal</keyword>
<keyword evidence="2 6" id="KW-0349">Heme</keyword>
<sequence length="114" mass="12072">MRFIYGFVMLLLLAACGQEGATQAAFAPVDPVALGAKKARVCMGCHGPKGVSRIASYPSLAGKGEAYLAEQLHAFKHGTRENPMMSSIAINLNEEDITHLAAYFAAQSMPGVSE</sequence>
<keyword evidence="4" id="KW-0249">Electron transport</keyword>
<evidence type="ECO:0000256" key="3">
    <source>
        <dbReference type="ARBA" id="ARBA00022723"/>
    </source>
</evidence>
<dbReference type="PROSITE" id="PS51007">
    <property type="entry name" value="CYTC"/>
    <property type="match status" value="1"/>
</dbReference>
<dbReference type="SUPFAM" id="SSF46626">
    <property type="entry name" value="Cytochrome c"/>
    <property type="match status" value="1"/>
</dbReference>
<evidence type="ECO:0000259" key="8">
    <source>
        <dbReference type="PROSITE" id="PS51007"/>
    </source>
</evidence>
<organism evidence="9 10">
    <name type="scientific">Gilvimarinus gilvus</name>
    <dbReference type="NCBI Taxonomy" id="3058038"/>
    <lineage>
        <taxon>Bacteria</taxon>
        <taxon>Pseudomonadati</taxon>
        <taxon>Pseudomonadota</taxon>
        <taxon>Gammaproteobacteria</taxon>
        <taxon>Cellvibrionales</taxon>
        <taxon>Cellvibrionaceae</taxon>
        <taxon>Gilvimarinus</taxon>
    </lineage>
</organism>
<dbReference type="RefSeq" id="WP_302722505.1">
    <property type="nucleotide sequence ID" value="NZ_JAULRU010000569.1"/>
</dbReference>
<dbReference type="InterPro" id="IPR009056">
    <property type="entry name" value="Cyt_c-like_dom"/>
</dbReference>
<dbReference type="EMBL" id="JAXAFO010000018">
    <property type="protein sequence ID" value="MDX6850030.1"/>
    <property type="molecule type" value="Genomic_DNA"/>
</dbReference>
<dbReference type="PANTHER" id="PTHR33751:SF9">
    <property type="entry name" value="CYTOCHROME C4"/>
    <property type="match status" value="1"/>
</dbReference>
<dbReference type="InterPro" id="IPR050597">
    <property type="entry name" value="Cytochrome_c_Oxidase_Subunit"/>
</dbReference>
<dbReference type="Pfam" id="PF13442">
    <property type="entry name" value="Cytochrome_CBB3"/>
    <property type="match status" value="1"/>
</dbReference>
<evidence type="ECO:0000256" key="1">
    <source>
        <dbReference type="ARBA" id="ARBA00022448"/>
    </source>
</evidence>
<evidence type="ECO:0000313" key="9">
    <source>
        <dbReference type="EMBL" id="MDX6850030.1"/>
    </source>
</evidence>
<keyword evidence="1" id="KW-0813">Transport</keyword>
<accession>A0ABU4RYP5</accession>
<name>A0ABU4RYP5_9GAMM</name>
<dbReference type="PROSITE" id="PS51257">
    <property type="entry name" value="PROKAR_LIPOPROTEIN"/>
    <property type="match status" value="1"/>
</dbReference>
<evidence type="ECO:0000256" key="4">
    <source>
        <dbReference type="ARBA" id="ARBA00022982"/>
    </source>
</evidence>
<reference evidence="9 10" key="1">
    <citation type="submission" date="2023-11" db="EMBL/GenBank/DDBJ databases">
        <title>Gilvimarinus fulvus sp. nov., isolated from the surface of Kelp.</title>
        <authorList>
            <person name="Sun Y.Y."/>
            <person name="Gong Y."/>
            <person name="Du Z.J."/>
        </authorList>
    </citation>
    <scope>NUCLEOTIDE SEQUENCE [LARGE SCALE GENOMIC DNA]</scope>
    <source>
        <strain evidence="9 10">SDUM040013</strain>
    </source>
</reference>
<evidence type="ECO:0000313" key="10">
    <source>
        <dbReference type="Proteomes" id="UP001273505"/>
    </source>
</evidence>
<dbReference type="InterPro" id="IPR036909">
    <property type="entry name" value="Cyt_c-like_dom_sf"/>
</dbReference>
<proteinExistence type="predicted"/>
<feature type="chain" id="PRO_5045925137" evidence="7">
    <location>
        <begin position="21"/>
        <end position="114"/>
    </location>
</feature>
<evidence type="ECO:0000256" key="5">
    <source>
        <dbReference type="ARBA" id="ARBA00023004"/>
    </source>
</evidence>
<comment type="caution">
    <text evidence="9">The sequence shown here is derived from an EMBL/GenBank/DDBJ whole genome shotgun (WGS) entry which is preliminary data.</text>
</comment>
<feature type="domain" description="Cytochrome c" evidence="8">
    <location>
        <begin position="17"/>
        <end position="108"/>
    </location>
</feature>
<dbReference type="PANTHER" id="PTHR33751">
    <property type="entry name" value="CBB3-TYPE CYTOCHROME C OXIDASE SUBUNIT FIXP"/>
    <property type="match status" value="1"/>
</dbReference>
<keyword evidence="5 6" id="KW-0408">Iron</keyword>